<organism evidence="2 3">
    <name type="scientific">Cristinia sonorae</name>
    <dbReference type="NCBI Taxonomy" id="1940300"/>
    <lineage>
        <taxon>Eukaryota</taxon>
        <taxon>Fungi</taxon>
        <taxon>Dikarya</taxon>
        <taxon>Basidiomycota</taxon>
        <taxon>Agaricomycotina</taxon>
        <taxon>Agaricomycetes</taxon>
        <taxon>Agaricomycetidae</taxon>
        <taxon>Agaricales</taxon>
        <taxon>Pleurotineae</taxon>
        <taxon>Stephanosporaceae</taxon>
        <taxon>Cristinia</taxon>
    </lineage>
</organism>
<gene>
    <name evidence="2" type="ORF">BXZ70DRAFT_516157</name>
</gene>
<reference evidence="2" key="1">
    <citation type="journal article" date="2021" name="New Phytol.">
        <title>Evolutionary innovations through gain and loss of genes in the ectomycorrhizal Boletales.</title>
        <authorList>
            <person name="Wu G."/>
            <person name="Miyauchi S."/>
            <person name="Morin E."/>
            <person name="Kuo A."/>
            <person name="Drula E."/>
            <person name="Varga T."/>
            <person name="Kohler A."/>
            <person name="Feng B."/>
            <person name="Cao Y."/>
            <person name="Lipzen A."/>
            <person name="Daum C."/>
            <person name="Hundley H."/>
            <person name="Pangilinan J."/>
            <person name="Johnson J."/>
            <person name="Barry K."/>
            <person name="LaButti K."/>
            <person name="Ng V."/>
            <person name="Ahrendt S."/>
            <person name="Min B."/>
            <person name="Choi I.G."/>
            <person name="Park H."/>
            <person name="Plett J.M."/>
            <person name="Magnuson J."/>
            <person name="Spatafora J.W."/>
            <person name="Nagy L.G."/>
            <person name="Henrissat B."/>
            <person name="Grigoriev I.V."/>
            <person name="Yang Z.L."/>
            <person name="Xu J."/>
            <person name="Martin F.M."/>
        </authorList>
    </citation>
    <scope>NUCLEOTIDE SEQUENCE</scope>
    <source>
        <strain evidence="2">KKN 215</strain>
    </source>
</reference>
<evidence type="ECO:0000313" key="2">
    <source>
        <dbReference type="EMBL" id="KAH8105290.1"/>
    </source>
</evidence>
<proteinExistence type="predicted"/>
<dbReference type="Proteomes" id="UP000813824">
    <property type="component" value="Unassembled WGS sequence"/>
</dbReference>
<name>A0A8K0UUX2_9AGAR</name>
<sequence>MTPAVTSPSEHLGWHVGSTPLATSSTSPRLPVEVWENVIDNIGSSLDALGISIPSRKQLAACSEVCRSWHPRCLFHLYKRLVLSSASDLEAIVRRLEISAGLADRVQSLDLVCKSLNQSWVCLVPLRLPHLKNLQTLVIVGLDLATTIRPPHFYLTFRQLRHQSLPLSHARNGSWHLFLQNITYSRYAQVNQLISALNPFHVSLASMVQPELSPGNSPGSLCICATNITIIAMSWSQLSAACRDWHFPHASSIIIHISELDTPDAQGEILSVDEETWRRIGVLFQEMYGRRSERVVSSRWPVQILVHRGEGLPLLLVLSTQTDSTSDSNGWESGSDRPGVQCTVSTYPSPISSLRYVVNPTPMPRVSSMLWTTCSRTPTFLSSQS</sequence>
<dbReference type="OrthoDB" id="2755073at2759"/>
<comment type="caution">
    <text evidence="2">The sequence shown here is derived from an EMBL/GenBank/DDBJ whole genome shotgun (WGS) entry which is preliminary data.</text>
</comment>
<evidence type="ECO:0000313" key="3">
    <source>
        <dbReference type="Proteomes" id="UP000813824"/>
    </source>
</evidence>
<dbReference type="AlphaFoldDB" id="A0A8K0UUX2"/>
<protein>
    <recommendedName>
        <fullName evidence="4">F-box domain-containing protein</fullName>
    </recommendedName>
</protein>
<dbReference type="EMBL" id="JAEVFJ010000004">
    <property type="protein sequence ID" value="KAH8105290.1"/>
    <property type="molecule type" value="Genomic_DNA"/>
</dbReference>
<evidence type="ECO:0008006" key="4">
    <source>
        <dbReference type="Google" id="ProtNLM"/>
    </source>
</evidence>
<feature type="region of interest" description="Disordered" evidence="1">
    <location>
        <begin position="1"/>
        <end position="27"/>
    </location>
</feature>
<keyword evidence="3" id="KW-1185">Reference proteome</keyword>
<accession>A0A8K0UUX2</accession>
<evidence type="ECO:0000256" key="1">
    <source>
        <dbReference type="SAM" id="MobiDB-lite"/>
    </source>
</evidence>